<reference evidence="5 6" key="1">
    <citation type="submission" date="2014-03" db="EMBL/GenBank/DDBJ databases">
        <title>Draft genome of the hookworm Oesophagostomum dentatum.</title>
        <authorList>
            <person name="Mitreva M."/>
        </authorList>
    </citation>
    <scope>NUCLEOTIDE SEQUENCE [LARGE SCALE GENOMIC DNA]</scope>
    <source>
        <strain evidence="5 6">OD-Hann</strain>
    </source>
</reference>
<dbReference type="GO" id="GO:0004812">
    <property type="term" value="F:aminoacyl-tRNA ligase activity"/>
    <property type="evidence" value="ECO:0007669"/>
    <property type="project" value="InterPro"/>
</dbReference>
<feature type="domain" description="Aminoacyl-tRNA synthetase class II (D/K/N)" evidence="4">
    <location>
        <begin position="14"/>
        <end position="60"/>
    </location>
</feature>
<keyword evidence="3" id="KW-0067">ATP-binding</keyword>
<dbReference type="AlphaFoldDB" id="A0A0B1T1U0"/>
<evidence type="ECO:0000256" key="2">
    <source>
        <dbReference type="ARBA" id="ARBA00022741"/>
    </source>
</evidence>
<dbReference type="InterPro" id="IPR045864">
    <property type="entry name" value="aa-tRNA-synth_II/BPL/LPL"/>
</dbReference>
<gene>
    <name evidence="5" type="ORF">OESDEN_08960</name>
</gene>
<proteinExistence type="predicted"/>
<evidence type="ECO:0000313" key="6">
    <source>
        <dbReference type="Proteomes" id="UP000053660"/>
    </source>
</evidence>
<name>A0A0B1T1U0_OESDE</name>
<dbReference type="GO" id="GO:0006418">
    <property type="term" value="P:tRNA aminoacylation for protein translation"/>
    <property type="evidence" value="ECO:0007669"/>
    <property type="project" value="InterPro"/>
</dbReference>
<dbReference type="EMBL" id="KN552273">
    <property type="protein sequence ID" value="KHJ91184.1"/>
    <property type="molecule type" value="Genomic_DNA"/>
</dbReference>
<evidence type="ECO:0000259" key="4">
    <source>
        <dbReference type="Pfam" id="PF00152"/>
    </source>
</evidence>
<keyword evidence="6" id="KW-1185">Reference proteome</keyword>
<protein>
    <recommendedName>
        <fullName evidence="4">Aminoacyl-tRNA synthetase class II (D/K/N) domain-containing protein</fullName>
    </recommendedName>
</protein>
<sequence>MSCQKFFECDIFKKHLLDALSYGAPPHGGFAVGLDRYIALLAAEGDPSLPVREVIAFPKSKEGKDLMSKAPVIPNQEQLERYGVRFEEEGKTEKIPVPAHS</sequence>
<organism evidence="5 6">
    <name type="scientific">Oesophagostomum dentatum</name>
    <name type="common">Nodular worm</name>
    <dbReference type="NCBI Taxonomy" id="61180"/>
    <lineage>
        <taxon>Eukaryota</taxon>
        <taxon>Metazoa</taxon>
        <taxon>Ecdysozoa</taxon>
        <taxon>Nematoda</taxon>
        <taxon>Chromadorea</taxon>
        <taxon>Rhabditida</taxon>
        <taxon>Rhabditina</taxon>
        <taxon>Rhabditomorpha</taxon>
        <taxon>Strongyloidea</taxon>
        <taxon>Strongylidae</taxon>
        <taxon>Oesophagostomum</taxon>
    </lineage>
</organism>
<dbReference type="OrthoDB" id="439710at2759"/>
<dbReference type="InterPro" id="IPR004364">
    <property type="entry name" value="Aa-tRNA-synt_II"/>
</dbReference>
<accession>A0A0B1T1U0</accession>
<dbReference type="Pfam" id="PF00152">
    <property type="entry name" value="tRNA-synt_2"/>
    <property type="match status" value="1"/>
</dbReference>
<dbReference type="Gene3D" id="3.30.930.10">
    <property type="entry name" value="Bira Bifunctional Protein, Domain 2"/>
    <property type="match status" value="1"/>
</dbReference>
<evidence type="ECO:0000256" key="1">
    <source>
        <dbReference type="ARBA" id="ARBA00022598"/>
    </source>
</evidence>
<keyword evidence="1" id="KW-0436">Ligase</keyword>
<dbReference type="GO" id="GO:0005524">
    <property type="term" value="F:ATP binding"/>
    <property type="evidence" value="ECO:0007669"/>
    <property type="project" value="InterPro"/>
</dbReference>
<evidence type="ECO:0000256" key="3">
    <source>
        <dbReference type="ARBA" id="ARBA00022840"/>
    </source>
</evidence>
<keyword evidence="2" id="KW-0547">Nucleotide-binding</keyword>
<dbReference type="SUPFAM" id="SSF55681">
    <property type="entry name" value="Class II aaRS and biotin synthetases"/>
    <property type="match status" value="1"/>
</dbReference>
<evidence type="ECO:0000313" key="5">
    <source>
        <dbReference type="EMBL" id="KHJ91184.1"/>
    </source>
</evidence>
<dbReference type="Proteomes" id="UP000053660">
    <property type="component" value="Unassembled WGS sequence"/>
</dbReference>